<dbReference type="EMBL" id="DXEQ01000032">
    <property type="protein sequence ID" value="HIX71631.1"/>
    <property type="molecule type" value="Genomic_DNA"/>
</dbReference>
<evidence type="ECO:0000313" key="8">
    <source>
        <dbReference type="Proteomes" id="UP000886805"/>
    </source>
</evidence>
<reference evidence="7" key="2">
    <citation type="submission" date="2021-04" db="EMBL/GenBank/DDBJ databases">
        <authorList>
            <person name="Gilroy R."/>
        </authorList>
    </citation>
    <scope>NUCLEOTIDE SEQUENCE</scope>
    <source>
        <strain evidence="7">ChiSxjej3B15-1167</strain>
    </source>
</reference>
<accession>A0A9D1X300</accession>
<feature type="active site" evidence="4">
    <location>
        <position position="433"/>
    </location>
</feature>
<comment type="function">
    <text evidence="4">Catalyzes amidations at positions B, D, E, and G on adenosylcobyrinic A,C-diamide. NH(2) groups are provided by glutamine, and one molecule of ATP is hydrogenolyzed for each amidation.</text>
</comment>
<comment type="pathway">
    <text evidence="1 4">Cofactor biosynthesis; adenosylcobalamin biosynthesis.</text>
</comment>
<dbReference type="InterPro" id="IPR003724">
    <property type="entry name" value="CblAdoTrfase_CobA"/>
</dbReference>
<evidence type="ECO:0000256" key="4">
    <source>
        <dbReference type="HAMAP-Rule" id="MF_00028"/>
    </source>
</evidence>
<dbReference type="NCBIfam" id="NF001989">
    <property type="entry name" value="PRK00784.1"/>
    <property type="match status" value="1"/>
</dbReference>
<dbReference type="InterPro" id="IPR029062">
    <property type="entry name" value="Class_I_gatase-like"/>
</dbReference>
<dbReference type="GO" id="GO:0015420">
    <property type="term" value="F:ABC-type vitamin B12 transporter activity"/>
    <property type="evidence" value="ECO:0007669"/>
    <property type="project" value="UniProtKB-UniRule"/>
</dbReference>
<feature type="active site" description="Nucleophile" evidence="4">
    <location>
        <position position="329"/>
    </location>
</feature>
<evidence type="ECO:0000256" key="1">
    <source>
        <dbReference type="ARBA" id="ARBA00004953"/>
    </source>
</evidence>
<dbReference type="HAMAP" id="MF_00028">
    <property type="entry name" value="CobQ"/>
    <property type="match status" value="1"/>
</dbReference>
<sequence length="740" mass="80932">MAKAIMVQGTMSNSGKTFVTAGLCRVFKQDGYRVAPFKSQNMALNSYITKEGLEIGRAQAMQAEAAMIEPTHWMNPILLKPTSNMGSQVIVNGEVYDNLSAQEYYKMKDNLAPEVMKAFEHLAAENDIIVIEGAGSPAEINLAENDIVNMGMAKMAGAPVILVADIDRGGVFASAYGTIKLLPQEDQDRFCGIVINKFRGDVEILKPGLKMLEDLTDKPVLGVLPLEKIDVDDEDSLSDRLNQRTFTEGIDVAVIRLPHISNFTDFSVFELIDGVSLRYVTDKRELGEPDLILIPGTKNTMADMEWLIESGLESKIIRASKDTRIIGICGGFQILGKELHDPEHVEHGGDMRGLGLLDTSTVFQGGKTRTRIHGCIREEHNLYGLKDRQLEGYEIHMGATTNLGGAVPMIELSDGRTDAYMTPDGRIWGSYLHGIFDNEALVFGLVHDIMREKGINPGENHLSVAEYKEIQYNKLADLIRNHLDMDAIYRILFDGDEPHKKKQNDFEQNVTGENSAAAENVPGISVAAENVPGISAAAENVPGTSGDAGKKETGTQSVGCGGMADDTSDRGCVHIYCGDGKGKTTCAMGLCVRAAGAGKKVLLHQFLKDNSSSERQVIDYLSGVTVVPGAPMDKFTFQMNEQELAALKESNDAMFAKLCAMAGDYDMLILDESVYAMDMGLLSEEPVIDFLSHRPEHLEVVLTGRNPSGRLEEQADYISEIGKRKHPFDRGLSSRVGIEK</sequence>
<dbReference type="Gene3D" id="3.40.50.300">
    <property type="entry name" value="P-loop containing nucleotide triphosphate hydrolases"/>
    <property type="match status" value="2"/>
</dbReference>
<protein>
    <recommendedName>
        <fullName evidence="4">Cobyric acid synthase</fullName>
    </recommendedName>
</protein>
<dbReference type="PANTHER" id="PTHR21343">
    <property type="entry name" value="DETHIOBIOTIN SYNTHETASE"/>
    <property type="match status" value="1"/>
</dbReference>
<gene>
    <name evidence="4" type="primary">cobQ</name>
    <name evidence="7" type="ORF">H9849_01280</name>
</gene>
<evidence type="ECO:0000313" key="7">
    <source>
        <dbReference type="EMBL" id="HIX71631.1"/>
    </source>
</evidence>
<dbReference type="InterPro" id="IPR047045">
    <property type="entry name" value="CobQ_N"/>
</dbReference>
<dbReference type="Proteomes" id="UP000886805">
    <property type="component" value="Unassembled WGS sequence"/>
</dbReference>
<dbReference type="Gene3D" id="3.40.50.880">
    <property type="match status" value="1"/>
</dbReference>
<dbReference type="GO" id="GO:0005524">
    <property type="term" value="F:ATP binding"/>
    <property type="evidence" value="ECO:0007669"/>
    <property type="project" value="InterPro"/>
</dbReference>
<dbReference type="AlphaFoldDB" id="A0A9D1X300"/>
<dbReference type="Pfam" id="PF02572">
    <property type="entry name" value="CobA_CobO_BtuR"/>
    <property type="match status" value="1"/>
</dbReference>
<dbReference type="CDD" id="cd05389">
    <property type="entry name" value="CobQ_N"/>
    <property type="match status" value="1"/>
</dbReference>
<dbReference type="InterPro" id="IPR033949">
    <property type="entry name" value="CobQ_GATase1"/>
</dbReference>
<reference evidence="7" key="1">
    <citation type="journal article" date="2021" name="PeerJ">
        <title>Extensive microbial diversity within the chicken gut microbiome revealed by metagenomics and culture.</title>
        <authorList>
            <person name="Gilroy R."/>
            <person name="Ravi A."/>
            <person name="Getino M."/>
            <person name="Pursley I."/>
            <person name="Horton D.L."/>
            <person name="Alikhan N.F."/>
            <person name="Baker D."/>
            <person name="Gharbi K."/>
            <person name="Hall N."/>
            <person name="Watson M."/>
            <person name="Adriaenssens E.M."/>
            <person name="Foster-Nyarko E."/>
            <person name="Jarju S."/>
            <person name="Secka A."/>
            <person name="Antonio M."/>
            <person name="Oren A."/>
            <person name="Chaudhuri R.R."/>
            <person name="La Ragione R."/>
            <person name="Hildebrand F."/>
            <person name="Pallen M.J."/>
        </authorList>
    </citation>
    <scope>NUCLEOTIDE SEQUENCE</scope>
    <source>
        <strain evidence="7">ChiSxjej3B15-1167</strain>
    </source>
</reference>
<dbReference type="InterPro" id="IPR011698">
    <property type="entry name" value="GATase_3"/>
</dbReference>
<feature type="domain" description="CobQ/CobB/MinD/ParA nucleotide binding" evidence="5">
    <location>
        <begin position="5"/>
        <end position="227"/>
    </location>
</feature>
<evidence type="ECO:0000259" key="6">
    <source>
        <dbReference type="Pfam" id="PF07685"/>
    </source>
</evidence>
<evidence type="ECO:0000256" key="3">
    <source>
        <dbReference type="ARBA" id="ARBA00022962"/>
    </source>
</evidence>
<organism evidence="7 8">
    <name type="scientific">Candidatus Anaerobutyricum stercoripullorum</name>
    <dbReference type="NCBI Taxonomy" id="2838456"/>
    <lineage>
        <taxon>Bacteria</taxon>
        <taxon>Bacillati</taxon>
        <taxon>Bacillota</taxon>
        <taxon>Clostridia</taxon>
        <taxon>Lachnospirales</taxon>
        <taxon>Lachnospiraceae</taxon>
        <taxon>Anaerobutyricum</taxon>
    </lineage>
</organism>
<evidence type="ECO:0000256" key="2">
    <source>
        <dbReference type="ARBA" id="ARBA00022573"/>
    </source>
</evidence>
<evidence type="ECO:0000259" key="5">
    <source>
        <dbReference type="Pfam" id="PF01656"/>
    </source>
</evidence>
<dbReference type="InterPro" id="IPR002586">
    <property type="entry name" value="CobQ/CobB/MinD/ParA_Nub-bd_dom"/>
</dbReference>
<dbReference type="SUPFAM" id="SSF52540">
    <property type="entry name" value="P-loop containing nucleoside triphosphate hydrolases"/>
    <property type="match status" value="2"/>
</dbReference>
<dbReference type="Pfam" id="PF01656">
    <property type="entry name" value="CbiA"/>
    <property type="match status" value="1"/>
</dbReference>
<dbReference type="InterPro" id="IPR027417">
    <property type="entry name" value="P-loop_NTPase"/>
</dbReference>
<dbReference type="PROSITE" id="PS51274">
    <property type="entry name" value="GATASE_COBBQ"/>
    <property type="match status" value="1"/>
</dbReference>
<dbReference type="GO" id="GO:0008817">
    <property type="term" value="F:corrinoid adenosyltransferase activity"/>
    <property type="evidence" value="ECO:0007669"/>
    <property type="project" value="InterPro"/>
</dbReference>
<comment type="caution">
    <text evidence="7">The sequence shown here is derived from an EMBL/GenBank/DDBJ whole genome shotgun (WGS) entry which is preliminary data.</text>
</comment>
<proteinExistence type="inferred from homology"/>
<keyword evidence="3 4" id="KW-0315">Glutamine amidotransferase</keyword>
<dbReference type="InterPro" id="IPR004459">
    <property type="entry name" value="CobQ_synth"/>
</dbReference>
<name>A0A9D1X300_9FIRM</name>
<dbReference type="NCBIfam" id="TIGR00313">
    <property type="entry name" value="cobQ"/>
    <property type="match status" value="1"/>
</dbReference>
<dbReference type="GO" id="GO:0009236">
    <property type="term" value="P:cobalamin biosynthetic process"/>
    <property type="evidence" value="ECO:0007669"/>
    <property type="project" value="UniProtKB-UniRule"/>
</dbReference>
<dbReference type="Pfam" id="PF07685">
    <property type="entry name" value="GATase_3"/>
    <property type="match status" value="1"/>
</dbReference>
<dbReference type="SUPFAM" id="SSF52317">
    <property type="entry name" value="Class I glutamine amidotransferase-like"/>
    <property type="match status" value="1"/>
</dbReference>
<feature type="domain" description="CobB/CobQ-like glutamine amidotransferase" evidence="6">
    <location>
        <begin position="251"/>
        <end position="440"/>
    </location>
</feature>
<comment type="similarity">
    <text evidence="4">Belongs to the CobB/CobQ family. CobQ subfamily.</text>
</comment>
<dbReference type="CDD" id="cd01750">
    <property type="entry name" value="GATase1_CobQ"/>
    <property type="match status" value="1"/>
</dbReference>
<dbReference type="PANTHER" id="PTHR21343:SF1">
    <property type="entry name" value="COBYRIC ACID SYNTHASE"/>
    <property type="match status" value="1"/>
</dbReference>
<keyword evidence="2 4" id="KW-0169">Cobalamin biosynthesis</keyword>